<name>A0A210R559_MIZYE</name>
<dbReference type="PANTHER" id="PTHR47160">
    <property type="entry name" value="PUTATIVE-RELATED"/>
    <property type="match status" value="1"/>
</dbReference>
<dbReference type="EMBL" id="NEDP02000262">
    <property type="protein sequence ID" value="OWF56203.1"/>
    <property type="molecule type" value="Genomic_DNA"/>
</dbReference>
<evidence type="ECO:0000313" key="2">
    <source>
        <dbReference type="Proteomes" id="UP000242188"/>
    </source>
</evidence>
<accession>A0A210R559</accession>
<dbReference type="OrthoDB" id="10069396at2759"/>
<proteinExistence type="predicted"/>
<reference evidence="1 2" key="1">
    <citation type="journal article" date="2017" name="Nat. Ecol. Evol.">
        <title>Scallop genome provides insights into evolution of bilaterian karyotype and development.</title>
        <authorList>
            <person name="Wang S."/>
            <person name="Zhang J."/>
            <person name="Jiao W."/>
            <person name="Li J."/>
            <person name="Xun X."/>
            <person name="Sun Y."/>
            <person name="Guo X."/>
            <person name="Huan P."/>
            <person name="Dong B."/>
            <person name="Zhang L."/>
            <person name="Hu X."/>
            <person name="Sun X."/>
            <person name="Wang J."/>
            <person name="Zhao C."/>
            <person name="Wang Y."/>
            <person name="Wang D."/>
            <person name="Huang X."/>
            <person name="Wang R."/>
            <person name="Lv J."/>
            <person name="Li Y."/>
            <person name="Zhang Z."/>
            <person name="Liu B."/>
            <person name="Lu W."/>
            <person name="Hui Y."/>
            <person name="Liang J."/>
            <person name="Zhou Z."/>
            <person name="Hou R."/>
            <person name="Li X."/>
            <person name="Liu Y."/>
            <person name="Li H."/>
            <person name="Ning X."/>
            <person name="Lin Y."/>
            <person name="Zhao L."/>
            <person name="Xing Q."/>
            <person name="Dou J."/>
            <person name="Li Y."/>
            <person name="Mao J."/>
            <person name="Guo H."/>
            <person name="Dou H."/>
            <person name="Li T."/>
            <person name="Mu C."/>
            <person name="Jiang W."/>
            <person name="Fu Q."/>
            <person name="Fu X."/>
            <person name="Miao Y."/>
            <person name="Liu J."/>
            <person name="Yu Q."/>
            <person name="Li R."/>
            <person name="Liao H."/>
            <person name="Li X."/>
            <person name="Kong Y."/>
            <person name="Jiang Z."/>
            <person name="Chourrout D."/>
            <person name="Li R."/>
            <person name="Bao Z."/>
        </authorList>
    </citation>
    <scope>NUCLEOTIDE SEQUENCE [LARGE SCALE GENOMIC DNA]</scope>
    <source>
        <strain evidence="1 2">PY_sf001</strain>
    </source>
</reference>
<dbReference type="Proteomes" id="UP000242188">
    <property type="component" value="Unassembled WGS sequence"/>
</dbReference>
<organism evidence="1 2">
    <name type="scientific">Mizuhopecten yessoensis</name>
    <name type="common">Japanese scallop</name>
    <name type="synonym">Patinopecten yessoensis</name>
    <dbReference type="NCBI Taxonomy" id="6573"/>
    <lineage>
        <taxon>Eukaryota</taxon>
        <taxon>Metazoa</taxon>
        <taxon>Spiralia</taxon>
        <taxon>Lophotrochozoa</taxon>
        <taxon>Mollusca</taxon>
        <taxon>Bivalvia</taxon>
        <taxon>Autobranchia</taxon>
        <taxon>Pteriomorphia</taxon>
        <taxon>Pectinida</taxon>
        <taxon>Pectinoidea</taxon>
        <taxon>Pectinidae</taxon>
        <taxon>Mizuhopecten</taxon>
    </lineage>
</organism>
<evidence type="ECO:0000313" key="1">
    <source>
        <dbReference type="EMBL" id="OWF56203.1"/>
    </source>
</evidence>
<evidence type="ECO:0008006" key="3">
    <source>
        <dbReference type="Google" id="ProtNLM"/>
    </source>
</evidence>
<dbReference type="PANTHER" id="PTHR47160:SF10">
    <property type="entry name" value="MULE TRANSPOSASE DOMAIN-CONTAINING PROTEIN"/>
    <property type="match status" value="1"/>
</dbReference>
<protein>
    <recommendedName>
        <fullName evidence="3">MULE transposase domain-containing protein</fullName>
    </recommendedName>
</protein>
<keyword evidence="2" id="KW-1185">Reference proteome</keyword>
<sequence>MSRQRAQDYDAVLRRLLEVLGDPAVEGAVMDFEPACWNAVRTVRPGVDLRGCSFHWCQAVMRKVANLGLRTTYMKREGVHCFIKKLLALLFLPATQIEPAFARTMPLASTPELRQLVEYLDRVWFQSSVWTPANWCVYCQSVRTNNDVEGWPRRMNGKAGRANLPFYLLVPLMKKEGEIVNLQMRLVGENLLARHQTTTYKRVQGKIFALWDRLDSGDPDNRLTTSDFLRKVGNINAPRE</sequence>
<comment type="caution">
    <text evidence="1">The sequence shown here is derived from an EMBL/GenBank/DDBJ whole genome shotgun (WGS) entry which is preliminary data.</text>
</comment>
<dbReference type="AlphaFoldDB" id="A0A210R559"/>
<gene>
    <name evidence="1" type="ORF">KP79_PYT21535</name>
</gene>